<reference evidence="1" key="1">
    <citation type="journal article" date="2021" name="ISME J.">
        <title>Genomic evolution of the class Acidithiobacillia: deep-branching Proteobacteria living in extreme acidic conditions.</title>
        <authorList>
            <person name="Moya-Beltran A."/>
            <person name="Beard S."/>
            <person name="Rojas-Villalobos C."/>
            <person name="Issotta F."/>
            <person name="Gallardo Y."/>
            <person name="Ulloa R."/>
            <person name="Giaveno A."/>
            <person name="Degli Esposti M."/>
            <person name="Johnson D.B."/>
            <person name="Quatrini R."/>
        </authorList>
    </citation>
    <scope>NUCLEOTIDE SEQUENCE</scope>
    <source>
        <strain evidence="1">VAN18-1</strain>
    </source>
</reference>
<protein>
    <submittedName>
        <fullName evidence="1">Uncharacterized protein</fullName>
    </submittedName>
</protein>
<keyword evidence="2" id="KW-1185">Reference proteome</keyword>
<comment type="caution">
    <text evidence="1">The sequence shown here is derived from an EMBL/GenBank/DDBJ whole genome shotgun (WGS) entry which is preliminary data.</text>
</comment>
<dbReference type="AlphaFoldDB" id="A0AAE2YQ75"/>
<gene>
    <name evidence="1" type="ORF">HFQ13_09015</name>
</gene>
<organism evidence="1 2">
    <name type="scientific">Igneacidithiobacillus copahuensis</name>
    <dbReference type="NCBI Taxonomy" id="2724909"/>
    <lineage>
        <taxon>Bacteria</taxon>
        <taxon>Pseudomonadati</taxon>
        <taxon>Pseudomonadota</taxon>
        <taxon>Acidithiobacillia</taxon>
        <taxon>Acidithiobacillales</taxon>
        <taxon>Acidithiobacillaceae</taxon>
        <taxon>Igneacidithiobacillus</taxon>
    </lineage>
</organism>
<evidence type="ECO:0000313" key="2">
    <source>
        <dbReference type="Proteomes" id="UP001197378"/>
    </source>
</evidence>
<dbReference type="Proteomes" id="UP001197378">
    <property type="component" value="Unassembled WGS sequence"/>
</dbReference>
<sequence>MSEAREYLNTGDEYVYDILRIAAKAIAEAYRTTYDAPKDLPDGWIGIRVDINPER</sequence>
<dbReference type="EMBL" id="JAAXYO010000137">
    <property type="protein sequence ID" value="MBU2788339.1"/>
    <property type="molecule type" value="Genomic_DNA"/>
</dbReference>
<feature type="non-terminal residue" evidence="1">
    <location>
        <position position="55"/>
    </location>
</feature>
<accession>A0AAE2YQ75</accession>
<name>A0AAE2YQ75_9PROT</name>
<proteinExistence type="predicted"/>
<evidence type="ECO:0000313" key="1">
    <source>
        <dbReference type="EMBL" id="MBU2788339.1"/>
    </source>
</evidence>